<evidence type="ECO:0000256" key="7">
    <source>
        <dbReference type="ARBA" id="ARBA00038653"/>
    </source>
</evidence>
<dbReference type="FunCoup" id="A0A2U3UZL2">
    <property type="interactions" value="2292"/>
</dbReference>
<comment type="function">
    <text evidence="10">O-methyltransferase that specifically monomethylates 5'-monophosphate of cytoplasmic histidyl tRNA (tRNA(His)), acting as a capping enzyme by protecting tRNA(His) from cleavage by DICER1. Also able, with less efficiently, to methylate the 5' monophosphate of a subset of pre-miRNAs, acting as a negative regulator of miRNA processing. The 5' monophosphate of pre-miRNAs is recognized by DICER1 and is required for pre-miRNAs processing: methylation at this position reduces the processing of pre-miRNAs by DICER1. Was also reported to mediate dimethylation of pre-miR-145; however dimethylation cannot be reproduced by another group which observes a monomethylation of pre-miR-145.</text>
</comment>
<dbReference type="GO" id="GO:0008173">
    <property type="term" value="F:RNA methyltransferase activity"/>
    <property type="evidence" value="ECO:0007669"/>
    <property type="project" value="UniProtKB-UniRule"/>
</dbReference>
<dbReference type="InterPro" id="IPR029063">
    <property type="entry name" value="SAM-dependent_MTases_sf"/>
</dbReference>
<keyword evidence="14" id="KW-1185">Reference proteome</keyword>
<evidence type="ECO:0000256" key="12">
    <source>
        <dbReference type="RuleBase" id="RU367087"/>
    </source>
</evidence>
<dbReference type="FunFam" id="3.40.50.150:FF:000138">
    <property type="entry name" value="BCDIN3 domain containing RNA methyltransferase"/>
    <property type="match status" value="1"/>
</dbReference>
<comment type="subunit">
    <text evidence="7">Interacts with DICER1; the interaction may be mediated by RNA.</text>
</comment>
<dbReference type="OrthoDB" id="273070at2759"/>
<dbReference type="RefSeq" id="XP_004312309.2">
    <property type="nucleotide sequence ID" value="XM_004312261.3"/>
</dbReference>
<evidence type="ECO:0000256" key="8">
    <source>
        <dbReference type="ARBA" id="ARBA00044650"/>
    </source>
</evidence>
<keyword evidence="6 11" id="KW-0949">S-adenosyl-L-methionine</keyword>
<dbReference type="GO" id="GO:0032259">
    <property type="term" value="P:methylation"/>
    <property type="evidence" value="ECO:0007669"/>
    <property type="project" value="UniProtKB-KW"/>
</dbReference>
<feature type="domain" description="Bin3-type SAM" evidence="13">
    <location>
        <begin position="114"/>
        <end position="335"/>
    </location>
</feature>
<dbReference type="PANTHER" id="PTHR12315:SF1">
    <property type="entry name" value="RNA 5'-MONOPHOSPHATE METHYLTRANSFERASE"/>
    <property type="match status" value="1"/>
</dbReference>
<dbReference type="Pfam" id="PF06859">
    <property type="entry name" value="Bin3"/>
    <property type="match status" value="1"/>
</dbReference>
<evidence type="ECO:0000256" key="6">
    <source>
        <dbReference type="ARBA" id="ARBA00022691"/>
    </source>
</evidence>
<gene>
    <name evidence="15" type="primary">BCDIN3D</name>
</gene>
<comment type="catalytic activity">
    <reaction evidence="8">
        <text>a 5'-end 5'-phospho-ribonucleoside-RNA + 2 S-adenosyl-L-methionine = a 5'-end (5'-bismethylphospho)-ribonucleoside-RNA + 2 S-adenosyl-L-homocysteine</text>
        <dbReference type="Rhea" id="RHEA:58640"/>
        <dbReference type="Rhea" id="RHEA-COMP:15179"/>
        <dbReference type="Rhea" id="RHEA-COMP:15182"/>
        <dbReference type="ChEBI" id="CHEBI:57856"/>
        <dbReference type="ChEBI" id="CHEBI:59789"/>
        <dbReference type="ChEBI" id="CHEBI:138282"/>
        <dbReference type="ChEBI" id="CHEBI:142777"/>
    </reaction>
</comment>
<dbReference type="GO" id="GO:0005737">
    <property type="term" value="C:cytoplasm"/>
    <property type="evidence" value="ECO:0007669"/>
    <property type="project" value="UniProtKB-SubCell"/>
</dbReference>
<dbReference type="InterPro" id="IPR039772">
    <property type="entry name" value="Bin3-like"/>
</dbReference>
<name>A0A2U3UZL2_TURTR</name>
<dbReference type="PROSITE" id="PS51515">
    <property type="entry name" value="BIN3_SAM"/>
    <property type="match status" value="1"/>
</dbReference>
<protein>
    <recommendedName>
        <fullName evidence="12">RNA methyltransferase</fullName>
        <ecNumber evidence="12">2.1.1.-</ecNumber>
    </recommendedName>
</protein>
<dbReference type="Proteomes" id="UP000245320">
    <property type="component" value="Chromosome 11"/>
</dbReference>
<comment type="subcellular location">
    <subcellularLocation>
        <location evidence="1">Cytoplasm</location>
    </subcellularLocation>
</comment>
<sequence>MARVPHANGNPKLLRWLRGGRLYSHSPLPCSAGALEPGPRSPSLQVPDFRFRGDPEARLRLMAASMKQATGGVEETAAEEEPRVLEPGAAPFGNFPHYSRFHPPEQRLRLLPPELLRRLFPQSPETRPILGLDVGCNSGDLSVALYKHFLSLHDGETCSDASRELHLLCCDIDPVLVERAEKECPFPDGLTFITLDFMNHRTRKVLLSSFLSQFGCSVFDIGFCMSITMWIHLNHGDQGLWEFLAHLSSLCCYLLVEPQPWKCYRAAARRLRKLGLHDFDHFRSLAIRGDMANQIVQILTQDHGMELVCCFGNTSWDRSLLLFRAKQATETHPIPESLIEEGKERNRIRFWRQ</sequence>
<evidence type="ECO:0000256" key="9">
    <source>
        <dbReference type="ARBA" id="ARBA00044707"/>
    </source>
</evidence>
<dbReference type="SUPFAM" id="SSF53335">
    <property type="entry name" value="S-adenosyl-L-methionine-dependent methyltransferases"/>
    <property type="match status" value="1"/>
</dbReference>
<dbReference type="STRING" id="9739.ENSTTRP00000000943"/>
<evidence type="ECO:0000259" key="13">
    <source>
        <dbReference type="PROSITE" id="PS51515"/>
    </source>
</evidence>
<dbReference type="GO" id="GO:0008171">
    <property type="term" value="F:O-methyltransferase activity"/>
    <property type="evidence" value="ECO:0007669"/>
    <property type="project" value="UniProtKB-UniRule"/>
</dbReference>
<dbReference type="CTD" id="144233"/>
<dbReference type="InParanoid" id="A0A2U3UZL2"/>
<evidence type="ECO:0000256" key="1">
    <source>
        <dbReference type="ARBA" id="ARBA00004496"/>
    </source>
</evidence>
<organism evidence="14 15">
    <name type="scientific">Tursiops truncatus</name>
    <name type="common">Atlantic bottle-nosed dolphin</name>
    <name type="synonym">Delphinus truncatus</name>
    <dbReference type="NCBI Taxonomy" id="9739"/>
    <lineage>
        <taxon>Eukaryota</taxon>
        <taxon>Metazoa</taxon>
        <taxon>Chordata</taxon>
        <taxon>Craniata</taxon>
        <taxon>Vertebrata</taxon>
        <taxon>Euteleostomi</taxon>
        <taxon>Mammalia</taxon>
        <taxon>Eutheria</taxon>
        <taxon>Laurasiatheria</taxon>
        <taxon>Artiodactyla</taxon>
        <taxon>Whippomorpha</taxon>
        <taxon>Cetacea</taxon>
        <taxon>Odontoceti</taxon>
        <taxon>Delphinidae</taxon>
        <taxon>Tursiops</taxon>
    </lineage>
</organism>
<evidence type="ECO:0000256" key="4">
    <source>
        <dbReference type="ARBA" id="ARBA00022603"/>
    </source>
</evidence>
<dbReference type="PANTHER" id="PTHR12315">
    <property type="entry name" value="BICOID-INTERACTING PROTEIN RELATED"/>
    <property type="match status" value="1"/>
</dbReference>
<reference evidence="15" key="2">
    <citation type="submission" date="2025-08" db="UniProtKB">
        <authorList>
            <consortium name="RefSeq"/>
        </authorList>
    </citation>
    <scope>IDENTIFICATION</scope>
    <source>
        <tissue evidence="15">Spleen</tissue>
    </source>
</reference>
<evidence type="ECO:0000256" key="5">
    <source>
        <dbReference type="ARBA" id="ARBA00022679"/>
    </source>
</evidence>
<reference evidence="14" key="1">
    <citation type="submission" date="2024-06" db="UniProtKB">
        <authorList>
            <consortium name="RefSeq"/>
        </authorList>
    </citation>
    <scope>NUCLEOTIDE SEQUENCE [LARGE SCALE GENOMIC DNA]</scope>
</reference>
<dbReference type="EC" id="2.1.1.-" evidence="12"/>
<keyword evidence="4 12" id="KW-0489">Methyltransferase</keyword>
<dbReference type="InterPro" id="IPR010675">
    <property type="entry name" value="Bin3_C"/>
</dbReference>
<comment type="similarity">
    <text evidence="2 12">Belongs to the methyltransferase superfamily.</text>
</comment>
<evidence type="ECO:0000256" key="2">
    <source>
        <dbReference type="ARBA" id="ARBA00008361"/>
    </source>
</evidence>
<dbReference type="GeneID" id="101316544"/>
<evidence type="ECO:0000313" key="14">
    <source>
        <dbReference type="Proteomes" id="UP000245320"/>
    </source>
</evidence>
<dbReference type="AlphaFoldDB" id="A0A2U3UZL2"/>
<keyword evidence="3" id="KW-0963">Cytoplasm</keyword>
<comment type="catalytic activity">
    <reaction evidence="9">
        <text>a 5'-end 5'-phospho-ribonucleoside-RNA + S-adenosyl-L-methionine = a 5'-end (5'-methylphospho)-ribonucleoside-RNA + S-adenosyl-L-homocysteine</text>
        <dbReference type="Rhea" id="RHEA:58656"/>
        <dbReference type="Rhea" id="RHEA-COMP:15179"/>
        <dbReference type="Rhea" id="RHEA-COMP:15181"/>
        <dbReference type="ChEBI" id="CHEBI:57856"/>
        <dbReference type="ChEBI" id="CHEBI:59789"/>
        <dbReference type="ChEBI" id="CHEBI:138282"/>
        <dbReference type="ChEBI" id="CHEBI:142776"/>
    </reaction>
</comment>
<evidence type="ECO:0000256" key="10">
    <source>
        <dbReference type="ARBA" id="ARBA00045273"/>
    </source>
</evidence>
<proteinExistence type="inferred from homology"/>
<accession>A0A2U3UZL2</accession>
<evidence type="ECO:0000256" key="11">
    <source>
        <dbReference type="PROSITE-ProRule" id="PRU00848"/>
    </source>
</evidence>
<evidence type="ECO:0000313" key="15">
    <source>
        <dbReference type="RefSeq" id="XP_004312309.2"/>
    </source>
</evidence>
<keyword evidence="5 12" id="KW-0808">Transferase</keyword>
<dbReference type="Gene3D" id="3.40.50.150">
    <property type="entry name" value="Vaccinia Virus protein VP39"/>
    <property type="match status" value="1"/>
</dbReference>
<evidence type="ECO:0000256" key="3">
    <source>
        <dbReference type="ARBA" id="ARBA00022490"/>
    </source>
</evidence>
<dbReference type="InterPro" id="IPR024160">
    <property type="entry name" value="BIN3_SAM-bd_dom"/>
</dbReference>
<dbReference type="GO" id="GO:2000632">
    <property type="term" value="P:negative regulation of pre-miRNA processing"/>
    <property type="evidence" value="ECO:0007669"/>
    <property type="project" value="TreeGrafter"/>
</dbReference>